<feature type="compositionally biased region" description="Pro residues" evidence="1">
    <location>
        <begin position="49"/>
        <end position="60"/>
    </location>
</feature>
<feature type="compositionally biased region" description="Polar residues" evidence="1">
    <location>
        <begin position="1"/>
        <end position="11"/>
    </location>
</feature>
<name>A0A2I0JWL7_PUNGR</name>
<evidence type="ECO:0000256" key="1">
    <source>
        <dbReference type="SAM" id="MobiDB-lite"/>
    </source>
</evidence>
<evidence type="ECO:0000313" key="2">
    <source>
        <dbReference type="EMBL" id="PKI60253.1"/>
    </source>
</evidence>
<comment type="caution">
    <text evidence="2">The sequence shown here is derived from an EMBL/GenBank/DDBJ whole genome shotgun (WGS) entry which is preliminary data.</text>
</comment>
<keyword evidence="3" id="KW-1185">Reference proteome</keyword>
<sequence length="136" mass="14603">MNLTTVPTAASTYVPPPPQHQPQSIYYSAPPVPPTMTPQPYDHYAPASAQPPQPRPPDNPLPDHRPSSGPSINMISICASERDEDTRDNPLPFVINYTPEEPTVGSAGHMASSALSAPHFGSPFQMMISAMIQATT</sequence>
<evidence type="ECO:0000313" key="3">
    <source>
        <dbReference type="Proteomes" id="UP000233551"/>
    </source>
</evidence>
<dbReference type="AlphaFoldDB" id="A0A2I0JWL7"/>
<dbReference type="EMBL" id="PGOL01001176">
    <property type="protein sequence ID" value="PKI60253.1"/>
    <property type="molecule type" value="Genomic_DNA"/>
</dbReference>
<gene>
    <name evidence="2" type="ORF">CRG98_019358</name>
</gene>
<accession>A0A2I0JWL7</accession>
<organism evidence="2 3">
    <name type="scientific">Punica granatum</name>
    <name type="common">Pomegranate</name>
    <dbReference type="NCBI Taxonomy" id="22663"/>
    <lineage>
        <taxon>Eukaryota</taxon>
        <taxon>Viridiplantae</taxon>
        <taxon>Streptophyta</taxon>
        <taxon>Embryophyta</taxon>
        <taxon>Tracheophyta</taxon>
        <taxon>Spermatophyta</taxon>
        <taxon>Magnoliopsida</taxon>
        <taxon>eudicotyledons</taxon>
        <taxon>Gunneridae</taxon>
        <taxon>Pentapetalae</taxon>
        <taxon>rosids</taxon>
        <taxon>malvids</taxon>
        <taxon>Myrtales</taxon>
        <taxon>Lythraceae</taxon>
        <taxon>Punica</taxon>
    </lineage>
</organism>
<evidence type="ECO:0008006" key="4">
    <source>
        <dbReference type="Google" id="ProtNLM"/>
    </source>
</evidence>
<feature type="region of interest" description="Disordered" evidence="1">
    <location>
        <begin position="1"/>
        <end position="97"/>
    </location>
</feature>
<proteinExistence type="predicted"/>
<protein>
    <recommendedName>
        <fullName evidence="4">Extensin-like</fullName>
    </recommendedName>
</protein>
<dbReference type="Proteomes" id="UP000233551">
    <property type="component" value="Unassembled WGS sequence"/>
</dbReference>
<reference evidence="2 3" key="1">
    <citation type="submission" date="2017-11" db="EMBL/GenBank/DDBJ databases">
        <title>De-novo sequencing of pomegranate (Punica granatum L.) genome.</title>
        <authorList>
            <person name="Akparov Z."/>
            <person name="Amiraslanov A."/>
            <person name="Hajiyeva S."/>
            <person name="Abbasov M."/>
            <person name="Kaur K."/>
            <person name="Hamwieh A."/>
            <person name="Solovyev V."/>
            <person name="Salamov A."/>
            <person name="Braich B."/>
            <person name="Kosarev P."/>
            <person name="Mahmoud A."/>
            <person name="Hajiyev E."/>
            <person name="Babayeva S."/>
            <person name="Izzatullayeva V."/>
            <person name="Mammadov A."/>
            <person name="Mammadov A."/>
            <person name="Sharifova S."/>
            <person name="Ojaghi J."/>
            <person name="Eynullazada K."/>
            <person name="Bayramov B."/>
            <person name="Abdulazimova A."/>
            <person name="Shahmuradov I."/>
        </authorList>
    </citation>
    <scope>NUCLEOTIDE SEQUENCE [LARGE SCALE GENOMIC DNA]</scope>
    <source>
        <strain evidence="3">cv. AG2017</strain>
        <tissue evidence="2">Leaf</tissue>
    </source>
</reference>